<dbReference type="InterPro" id="IPR041413">
    <property type="entry name" value="MLTR_LBD"/>
</dbReference>
<dbReference type="Pfam" id="PF17765">
    <property type="entry name" value="MLTR_LBD"/>
    <property type="match status" value="1"/>
</dbReference>
<proteinExistence type="predicted"/>
<dbReference type="Proteomes" id="UP000192917">
    <property type="component" value="Unassembled WGS sequence"/>
</dbReference>
<evidence type="ECO:0000313" key="2">
    <source>
        <dbReference type="EMBL" id="SMF60340.1"/>
    </source>
</evidence>
<dbReference type="InterPro" id="IPR010982">
    <property type="entry name" value="Lambda_DNA-bd_dom_sf"/>
</dbReference>
<feature type="domain" description="HTH cro/C1-type" evidence="1">
    <location>
        <begin position="16"/>
        <end position="88"/>
    </location>
</feature>
<evidence type="ECO:0000259" key="1">
    <source>
        <dbReference type="SMART" id="SM00530"/>
    </source>
</evidence>
<dbReference type="Pfam" id="PF13560">
    <property type="entry name" value="HTH_31"/>
    <property type="match status" value="1"/>
</dbReference>
<organism evidence="2 3">
    <name type="scientific">Tistlia consotensis USBA 355</name>
    <dbReference type="NCBI Taxonomy" id="560819"/>
    <lineage>
        <taxon>Bacteria</taxon>
        <taxon>Pseudomonadati</taxon>
        <taxon>Pseudomonadota</taxon>
        <taxon>Alphaproteobacteria</taxon>
        <taxon>Rhodospirillales</taxon>
        <taxon>Rhodovibrionaceae</taxon>
        <taxon>Tistlia</taxon>
    </lineage>
</organism>
<dbReference type="GO" id="GO:0003677">
    <property type="term" value="F:DNA binding"/>
    <property type="evidence" value="ECO:0007669"/>
    <property type="project" value="InterPro"/>
</dbReference>
<dbReference type="Gene3D" id="1.10.260.40">
    <property type="entry name" value="lambda repressor-like DNA-binding domains"/>
    <property type="match status" value="1"/>
</dbReference>
<dbReference type="EMBL" id="FWZX01000023">
    <property type="protein sequence ID" value="SMF60340.1"/>
    <property type="molecule type" value="Genomic_DNA"/>
</dbReference>
<reference evidence="2 3" key="1">
    <citation type="submission" date="2017-04" db="EMBL/GenBank/DDBJ databases">
        <authorList>
            <person name="Afonso C.L."/>
            <person name="Miller P.J."/>
            <person name="Scott M.A."/>
            <person name="Spackman E."/>
            <person name="Goraichik I."/>
            <person name="Dimitrov K.M."/>
            <person name="Suarez D.L."/>
            <person name="Swayne D.E."/>
        </authorList>
    </citation>
    <scope>NUCLEOTIDE SEQUENCE [LARGE SCALE GENOMIC DNA]</scope>
    <source>
        <strain evidence="2 3">USBA 355</strain>
    </source>
</reference>
<dbReference type="PANTHER" id="PTHR35010">
    <property type="entry name" value="BLL4672 PROTEIN-RELATED"/>
    <property type="match status" value="1"/>
</dbReference>
<gene>
    <name evidence="2" type="ORF">SAMN05428998_12339</name>
</gene>
<evidence type="ECO:0000313" key="3">
    <source>
        <dbReference type="Proteomes" id="UP000192917"/>
    </source>
</evidence>
<keyword evidence="3" id="KW-1185">Reference proteome</keyword>
<sequence>MPNLQRTEERRALAAFVRDRRARTRPEEVGLSGGPRRRTPGLRREEVALLAGIGLTWYTWFEQGRDIQVSTAFLERLARALRLDRAERIHLFSLAQRRPPPHEPVSADTLPPAIQRMLDGLSNPAYVKNQRWDVLGWNAAAALLFEGCIALEPGLSNIVLQLFGNPRCRRRMIDWEGDARRALAKFRLDYGRAQGDPAFEALVEQLEAASPEFRRWWPRQDVSGSGEGIKRFDHETLGELEFEHTAFLVESAPDLRLVVYTPI</sequence>
<dbReference type="CDD" id="cd00093">
    <property type="entry name" value="HTH_XRE"/>
    <property type="match status" value="1"/>
</dbReference>
<protein>
    <submittedName>
        <fullName evidence="2">Helix-turn-helix domain-containing protein</fullName>
    </submittedName>
</protein>
<dbReference type="Gene3D" id="3.30.450.180">
    <property type="match status" value="1"/>
</dbReference>
<name>A0A1Y6CLE0_9PROT</name>
<dbReference type="SMART" id="SM00530">
    <property type="entry name" value="HTH_XRE"/>
    <property type="match status" value="1"/>
</dbReference>
<dbReference type="SUPFAM" id="SSF47413">
    <property type="entry name" value="lambda repressor-like DNA-binding domains"/>
    <property type="match status" value="1"/>
</dbReference>
<dbReference type="STRING" id="560819.SAMN05428998_12339"/>
<dbReference type="AlphaFoldDB" id="A0A1Y6CLE0"/>
<accession>A0A1Y6CLE0</accession>
<dbReference type="InterPro" id="IPR001387">
    <property type="entry name" value="Cro/C1-type_HTH"/>
</dbReference>